<accession>A0ABS2SSL1</accession>
<evidence type="ECO:0000313" key="3">
    <source>
        <dbReference type="Proteomes" id="UP001179280"/>
    </source>
</evidence>
<feature type="transmembrane region" description="Helical" evidence="1">
    <location>
        <begin position="9"/>
        <end position="27"/>
    </location>
</feature>
<proteinExistence type="predicted"/>
<dbReference type="EMBL" id="JAFBCV010000002">
    <property type="protein sequence ID" value="MBM7837795.1"/>
    <property type="molecule type" value="Genomic_DNA"/>
</dbReference>
<protein>
    <submittedName>
        <fullName evidence="2">Uncharacterized protein</fullName>
    </submittedName>
</protein>
<keyword evidence="1" id="KW-0472">Membrane</keyword>
<comment type="caution">
    <text evidence="2">The sequence shown here is derived from an EMBL/GenBank/DDBJ whole genome shotgun (WGS) entry which is preliminary data.</text>
</comment>
<organism evidence="2 3">
    <name type="scientific">Shouchella xiaoxiensis</name>
    <dbReference type="NCBI Taxonomy" id="766895"/>
    <lineage>
        <taxon>Bacteria</taxon>
        <taxon>Bacillati</taxon>
        <taxon>Bacillota</taxon>
        <taxon>Bacilli</taxon>
        <taxon>Bacillales</taxon>
        <taxon>Bacillaceae</taxon>
        <taxon>Shouchella</taxon>
    </lineage>
</organism>
<reference evidence="2" key="1">
    <citation type="submission" date="2021-01" db="EMBL/GenBank/DDBJ databases">
        <title>Genomic Encyclopedia of Type Strains, Phase IV (KMG-IV): sequencing the most valuable type-strain genomes for metagenomic binning, comparative biology and taxonomic classification.</title>
        <authorList>
            <person name="Goeker M."/>
        </authorList>
    </citation>
    <scope>NUCLEOTIDE SEQUENCE</scope>
    <source>
        <strain evidence="2">DSM 21943</strain>
    </source>
</reference>
<gene>
    <name evidence="2" type="ORF">JOC54_001026</name>
</gene>
<dbReference type="Proteomes" id="UP001179280">
    <property type="component" value="Unassembled WGS sequence"/>
</dbReference>
<sequence>MERLWTKPFILMTVSLLFLFTSFYMLYPTMPLYIVELIGGARSC</sequence>
<evidence type="ECO:0000256" key="1">
    <source>
        <dbReference type="SAM" id="Phobius"/>
    </source>
</evidence>
<keyword evidence="3" id="KW-1185">Reference proteome</keyword>
<keyword evidence="1" id="KW-0812">Transmembrane</keyword>
<evidence type="ECO:0000313" key="2">
    <source>
        <dbReference type="EMBL" id="MBM7837795.1"/>
    </source>
</evidence>
<keyword evidence="1" id="KW-1133">Transmembrane helix</keyword>
<name>A0ABS2SSL1_9BACI</name>